<dbReference type="InterPro" id="IPR011059">
    <property type="entry name" value="Metal-dep_hydrolase_composite"/>
</dbReference>
<sequence length="437" mass="49250">MIAIKSKYLISSADEIYTNSAVVVENDIIKDILPNEEVEIKYKNIEEIIDKSDAIIMPGFVNGHMHQYGVLSRGIPANVHFTDFEGFLNDYWWPFIENRIGLKEVKATTKASAIELIESGVVAFCDTLEAPNTEEGTLIEQGKILEEIGMKAILSLESCERISFENGLRCLDENSNLIKWSRENSKLINGIMCTHTSFTCSDRFIKKAKEDAKKLNAPMQFHLCESIYEPNYAEKHFGKKAVDYYNDLDILDETVLASQCVKVNDEEIDILKEKGVKVVHMPLSNCEVGGGFSPVPKMIKKGIKVALGTDGYINDFFEVMRGAFLMHKSVEEDASVMPANLVFRMATEHGAYVLGLQNSGKIAVGNKADIIVMEDEFKTPVTLDNIFDQIVVQGKKEFISNVYIDGRHILKEKQLVDLDKKAIVKEMKEVACEFWKF</sequence>
<dbReference type="RefSeq" id="WP_009897229.1">
    <property type="nucleotide sequence ID" value="NZ_BAABSG010000001.1"/>
</dbReference>
<dbReference type="SUPFAM" id="SSF51556">
    <property type="entry name" value="Metallo-dependent hydrolases"/>
    <property type="match status" value="1"/>
</dbReference>
<name>A0A031WJ45_CLODI</name>
<dbReference type="GO" id="GO:0050270">
    <property type="term" value="F:S-adenosylhomocysteine deaminase activity"/>
    <property type="evidence" value="ECO:0007669"/>
    <property type="project" value="UniProtKB-EC"/>
</dbReference>
<dbReference type="KEGG" id="pdf:CD630DERM_20780"/>
<dbReference type="PANTHER" id="PTHR43794">
    <property type="entry name" value="AMINOHYDROLASE SSNA-RELATED"/>
    <property type="match status" value="1"/>
</dbReference>
<dbReference type="InterPro" id="IPR032466">
    <property type="entry name" value="Metal_Hydrolase"/>
</dbReference>
<dbReference type="SUPFAM" id="SSF51338">
    <property type="entry name" value="Composite domain of metallo-dependent hydrolases"/>
    <property type="match status" value="1"/>
</dbReference>
<reference evidence="5 6" key="2">
    <citation type="submission" date="2019-02" db="EMBL/GenBank/DDBJ databases">
        <authorList>
            <consortium name="Pathogen Informatics"/>
        </authorList>
    </citation>
    <scope>NUCLEOTIDE SEQUENCE [LARGE SCALE GENOMIC DNA]</scope>
    <source>
        <strain evidence="5">Clo34</strain>
        <strain evidence="6">clo34</strain>
    </source>
</reference>
<gene>
    <name evidence="5" type="primary">mtaD</name>
    <name evidence="3" type="ORF">BN1096_630225</name>
    <name evidence="4" type="ORF">BN1097_640087</name>
    <name evidence="5" type="ORF">SAMEA1402399_01029</name>
</gene>
<dbReference type="EMBL" id="CAADAN010000003">
    <property type="protein sequence ID" value="VFD30452.1"/>
    <property type="molecule type" value="Genomic_DNA"/>
</dbReference>
<dbReference type="Proteomes" id="UP000411588">
    <property type="component" value="Unassembled WGS sequence"/>
</dbReference>
<dbReference type="EMBL" id="LK932403">
    <property type="protein sequence ID" value="CDS88275.1"/>
    <property type="molecule type" value="Genomic_DNA"/>
</dbReference>
<evidence type="ECO:0000259" key="2">
    <source>
        <dbReference type="Pfam" id="PF01979"/>
    </source>
</evidence>
<evidence type="ECO:0000313" key="5">
    <source>
        <dbReference type="EMBL" id="VFD30452.1"/>
    </source>
</evidence>
<evidence type="ECO:0000256" key="1">
    <source>
        <dbReference type="ARBA" id="ARBA00022801"/>
    </source>
</evidence>
<organism evidence="3">
    <name type="scientific">Clostridioides difficile</name>
    <name type="common">Peptoclostridium difficile</name>
    <dbReference type="NCBI Taxonomy" id="1496"/>
    <lineage>
        <taxon>Bacteria</taxon>
        <taxon>Bacillati</taxon>
        <taxon>Bacillota</taxon>
        <taxon>Clostridia</taxon>
        <taxon>Peptostreptococcales</taxon>
        <taxon>Peptostreptococcaceae</taxon>
        <taxon>Clostridioides</taxon>
    </lineage>
</organism>
<dbReference type="EMBL" id="LK932517">
    <property type="protein sequence ID" value="CDS88135.1"/>
    <property type="molecule type" value="Genomic_DNA"/>
</dbReference>
<dbReference type="InterPro" id="IPR050287">
    <property type="entry name" value="MTA/SAH_deaminase"/>
</dbReference>
<dbReference type="GeneID" id="66354459"/>
<reference evidence="3" key="1">
    <citation type="submission" date="2014-07" db="EMBL/GenBank/DDBJ databases">
        <authorList>
            <person name="Monot Marc"/>
        </authorList>
    </citation>
    <scope>NUCLEOTIDE SEQUENCE</scope>
    <source>
        <strain evidence="4">7032994</strain>
    </source>
</reference>
<evidence type="ECO:0000313" key="3">
    <source>
        <dbReference type="EMBL" id="CDS88135.1"/>
    </source>
</evidence>
<dbReference type="Gene3D" id="3.20.20.140">
    <property type="entry name" value="Metal-dependent hydrolases"/>
    <property type="match status" value="1"/>
</dbReference>
<evidence type="ECO:0000313" key="4">
    <source>
        <dbReference type="EMBL" id="CDS88275.1"/>
    </source>
</evidence>
<protein>
    <submittedName>
        <fullName evidence="3 5">S-adenosylhomocysteine deaminase</fullName>
        <ecNumber evidence="3 5">3.5.4.28</ecNumber>
    </submittedName>
</protein>
<accession>A0A031WJ45</accession>
<dbReference type="AlphaFoldDB" id="A0A031WJ45"/>
<dbReference type="PATRIC" id="fig|1496.1373.peg.2619"/>
<feature type="domain" description="Amidohydrolase-related" evidence="2">
    <location>
        <begin position="55"/>
        <end position="407"/>
    </location>
</feature>
<dbReference type="PANTHER" id="PTHR43794:SF11">
    <property type="entry name" value="AMIDOHYDROLASE-RELATED DOMAIN-CONTAINING PROTEIN"/>
    <property type="match status" value="1"/>
</dbReference>
<evidence type="ECO:0000313" key="6">
    <source>
        <dbReference type="Proteomes" id="UP000411588"/>
    </source>
</evidence>
<dbReference type="Gene3D" id="2.30.40.10">
    <property type="entry name" value="Urease, subunit C, domain 1"/>
    <property type="match status" value="1"/>
</dbReference>
<dbReference type="Pfam" id="PF01979">
    <property type="entry name" value="Amidohydro_1"/>
    <property type="match status" value="1"/>
</dbReference>
<keyword evidence="1 3" id="KW-0378">Hydrolase</keyword>
<dbReference type="InterPro" id="IPR006680">
    <property type="entry name" value="Amidohydro-rel"/>
</dbReference>
<proteinExistence type="predicted"/>
<dbReference type="EC" id="3.5.4.28" evidence="3 5"/>